<organism evidence="12 13">
    <name type="scientific">Polyplax serrata</name>
    <name type="common">Common mouse louse</name>
    <dbReference type="NCBI Taxonomy" id="468196"/>
    <lineage>
        <taxon>Eukaryota</taxon>
        <taxon>Metazoa</taxon>
        <taxon>Ecdysozoa</taxon>
        <taxon>Arthropoda</taxon>
        <taxon>Hexapoda</taxon>
        <taxon>Insecta</taxon>
        <taxon>Pterygota</taxon>
        <taxon>Neoptera</taxon>
        <taxon>Paraneoptera</taxon>
        <taxon>Psocodea</taxon>
        <taxon>Troctomorpha</taxon>
        <taxon>Phthiraptera</taxon>
        <taxon>Anoplura</taxon>
        <taxon>Polyplacidae</taxon>
        <taxon>Polyplax</taxon>
    </lineage>
</organism>
<feature type="region of interest" description="Disordered" evidence="8">
    <location>
        <begin position="806"/>
        <end position="826"/>
    </location>
</feature>
<comment type="catalytic activity">
    <reaction evidence="7">
        <text>ATP + H2O = ADP + phosphate + H(+)</text>
        <dbReference type="Rhea" id="RHEA:13065"/>
        <dbReference type="ChEBI" id="CHEBI:15377"/>
        <dbReference type="ChEBI" id="CHEBI:15378"/>
        <dbReference type="ChEBI" id="CHEBI:30616"/>
        <dbReference type="ChEBI" id="CHEBI:43474"/>
        <dbReference type="ChEBI" id="CHEBI:456216"/>
        <dbReference type="EC" id="3.6.4.13"/>
    </reaction>
</comment>
<dbReference type="Pfam" id="PF13959">
    <property type="entry name" value="CTE_SPB4"/>
    <property type="match status" value="1"/>
</dbReference>
<keyword evidence="1 7" id="KW-0547">Nucleotide-binding</keyword>
<dbReference type="InterPro" id="IPR001650">
    <property type="entry name" value="Helicase_C-like"/>
</dbReference>
<dbReference type="EC" id="3.6.4.13" evidence="7"/>
<gene>
    <name evidence="12" type="ORF">RUM44_012744</name>
</gene>
<evidence type="ECO:0000259" key="11">
    <source>
        <dbReference type="PROSITE" id="PS51195"/>
    </source>
</evidence>
<dbReference type="InterPro" id="IPR025313">
    <property type="entry name" value="SPB4-like_CTE"/>
</dbReference>
<dbReference type="Pfam" id="PF00271">
    <property type="entry name" value="Helicase_C"/>
    <property type="match status" value="1"/>
</dbReference>
<feature type="domain" description="Helicase ATP-binding" evidence="9">
    <location>
        <begin position="297"/>
        <end position="498"/>
    </location>
</feature>
<dbReference type="InterPro" id="IPR014014">
    <property type="entry name" value="RNA_helicase_DEAD_Q_motif"/>
</dbReference>
<dbReference type="PROSITE" id="PS00039">
    <property type="entry name" value="DEAD_ATP_HELICASE"/>
    <property type="match status" value="1"/>
</dbReference>
<name>A0ABR1BGJ0_POLSC</name>
<keyword evidence="5 7" id="KW-0694">RNA-binding</keyword>
<dbReference type="InterPro" id="IPR000629">
    <property type="entry name" value="RNA-helicase_DEAD-box_CS"/>
</dbReference>
<comment type="caution">
    <text evidence="12">The sequence shown here is derived from an EMBL/GenBank/DDBJ whole genome shotgun (WGS) entry which is preliminary data.</text>
</comment>
<dbReference type="SMART" id="SM00487">
    <property type="entry name" value="DEXDc"/>
    <property type="match status" value="1"/>
</dbReference>
<dbReference type="SMART" id="SM00490">
    <property type="entry name" value="HELICc"/>
    <property type="match status" value="1"/>
</dbReference>
<keyword evidence="13" id="KW-1185">Reference proteome</keyword>
<feature type="short sequence motif" description="Q motif" evidence="6">
    <location>
        <begin position="265"/>
        <end position="294"/>
    </location>
</feature>
<dbReference type="Pfam" id="PF00270">
    <property type="entry name" value="DEAD"/>
    <property type="match status" value="1"/>
</dbReference>
<dbReference type="EMBL" id="JAWJWF010000001">
    <property type="protein sequence ID" value="KAK6641045.1"/>
    <property type="molecule type" value="Genomic_DNA"/>
</dbReference>
<comment type="domain">
    <text evidence="7">The Q motif is unique to and characteristic of the DEAD box family of RNA helicases and controls ATP binding and hydrolysis.</text>
</comment>
<evidence type="ECO:0000256" key="6">
    <source>
        <dbReference type="PROSITE-ProRule" id="PRU00552"/>
    </source>
</evidence>
<keyword evidence="3 7" id="KW-0347">Helicase</keyword>
<evidence type="ECO:0000256" key="7">
    <source>
        <dbReference type="RuleBase" id="RU365068"/>
    </source>
</evidence>
<evidence type="ECO:0000259" key="9">
    <source>
        <dbReference type="PROSITE" id="PS51192"/>
    </source>
</evidence>
<proteinExistence type="inferred from homology"/>
<dbReference type="PROSITE" id="PS51195">
    <property type="entry name" value="Q_MOTIF"/>
    <property type="match status" value="1"/>
</dbReference>
<feature type="compositionally biased region" description="Basic and acidic residues" evidence="8">
    <location>
        <begin position="806"/>
        <end position="822"/>
    </location>
</feature>
<dbReference type="SMART" id="SM01178">
    <property type="entry name" value="DUF4217"/>
    <property type="match status" value="1"/>
</dbReference>
<dbReference type="Gene3D" id="3.40.50.300">
    <property type="entry name" value="P-loop containing nucleotide triphosphate hydrolases"/>
    <property type="match status" value="2"/>
</dbReference>
<evidence type="ECO:0000256" key="3">
    <source>
        <dbReference type="ARBA" id="ARBA00022806"/>
    </source>
</evidence>
<keyword evidence="4 7" id="KW-0067">ATP-binding</keyword>
<evidence type="ECO:0000256" key="5">
    <source>
        <dbReference type="ARBA" id="ARBA00022884"/>
    </source>
</evidence>
<dbReference type="SUPFAM" id="SSF52540">
    <property type="entry name" value="P-loop containing nucleoside triphosphate hydrolases"/>
    <property type="match status" value="1"/>
</dbReference>
<evidence type="ECO:0000256" key="1">
    <source>
        <dbReference type="ARBA" id="ARBA00022741"/>
    </source>
</evidence>
<dbReference type="InterPro" id="IPR027417">
    <property type="entry name" value="P-loop_NTPase"/>
</dbReference>
<dbReference type="PANTHER" id="PTHR24031">
    <property type="entry name" value="RNA HELICASE"/>
    <property type="match status" value="1"/>
</dbReference>
<dbReference type="InterPro" id="IPR011545">
    <property type="entry name" value="DEAD/DEAH_box_helicase_dom"/>
</dbReference>
<dbReference type="Proteomes" id="UP001359485">
    <property type="component" value="Unassembled WGS sequence"/>
</dbReference>
<evidence type="ECO:0000259" key="10">
    <source>
        <dbReference type="PROSITE" id="PS51194"/>
    </source>
</evidence>
<dbReference type="PROSITE" id="PS51192">
    <property type="entry name" value="HELICASE_ATP_BIND_1"/>
    <property type="match status" value="1"/>
</dbReference>
<feature type="domain" description="Helicase C-terminal" evidence="10">
    <location>
        <begin position="530"/>
        <end position="719"/>
    </location>
</feature>
<protein>
    <recommendedName>
        <fullName evidence="7">ATP-dependent RNA helicase</fullName>
        <ecNumber evidence="7">3.6.4.13</ecNumber>
    </recommendedName>
</protein>
<evidence type="ECO:0000256" key="4">
    <source>
        <dbReference type="ARBA" id="ARBA00022840"/>
    </source>
</evidence>
<evidence type="ECO:0000256" key="8">
    <source>
        <dbReference type="SAM" id="MobiDB-lite"/>
    </source>
</evidence>
<reference evidence="12 13" key="1">
    <citation type="submission" date="2023-09" db="EMBL/GenBank/DDBJ databases">
        <title>Genomes of two closely related lineages of the louse Polyplax serrata with different host specificities.</title>
        <authorList>
            <person name="Martinu J."/>
            <person name="Tarabai H."/>
            <person name="Stefka J."/>
            <person name="Hypsa V."/>
        </authorList>
    </citation>
    <scope>NUCLEOTIDE SEQUENCE [LARGE SCALE GENOMIC DNA]</scope>
    <source>
        <strain evidence="12">98ZLc_SE</strain>
    </source>
</reference>
<keyword evidence="2 7" id="KW-0378">Hydrolase</keyword>
<evidence type="ECO:0000313" key="13">
    <source>
        <dbReference type="Proteomes" id="UP001359485"/>
    </source>
</evidence>
<accession>A0ABR1BGJ0</accession>
<feature type="domain" description="DEAD-box RNA helicase Q" evidence="11">
    <location>
        <begin position="265"/>
        <end position="294"/>
    </location>
</feature>
<dbReference type="CDD" id="cd18787">
    <property type="entry name" value="SF2_C_DEAD"/>
    <property type="match status" value="1"/>
</dbReference>
<evidence type="ECO:0000313" key="12">
    <source>
        <dbReference type="EMBL" id="KAK6641045.1"/>
    </source>
</evidence>
<evidence type="ECO:0000256" key="2">
    <source>
        <dbReference type="ARBA" id="ARBA00022801"/>
    </source>
</evidence>
<dbReference type="InterPro" id="IPR014001">
    <property type="entry name" value="Helicase_ATP-bd"/>
</dbReference>
<comment type="function">
    <text evidence="7">RNA helicase.</text>
</comment>
<comment type="similarity">
    <text evidence="7">Belongs to the DEAD box helicase family.</text>
</comment>
<sequence length="853" mass="95953">MTEESSGLLLNLTSVPIRKKKGKANTAVAAQPSPDVAIKIPSKPKSITTNFGKAIKVAKPKSTTSIIKPSFSTPKEISVTPSGILKKEKHAPTSIWKKFKESHKKGNSNDSVQPVVGFNKFKKDKNQMANGNDVKKKVGFIEKPQSQCQDSSSPKITEENLHYKPKRTNKFSNFNVGKHETKGGSVNLESDNFDFDNFDFTQLKNERRRNNLEKLNTDKKYGNFFEKKKEFTSGKITSLFYNNPEIPSIPHRAVNPVKEDVFSNVNFDELNLHPFLVKYLKESMGLTNTTTVQAKSIPILLGDKDALVRSQTGSGKTLAFALPMLHKLQEIRPKINRSDGVYALVITPTRELALQTYEVFNKLVKSYTWIVPGYLVGGEKRKSEKARLRKGITILIGTPGRLIDHVKNTKALKLDKVKYLIIDEADRMLDMGYEKDVSTLLETLNTSESGPLLKPNYIYTEDAKKEKLKNRQTVLLSATLSSKVQKLAGLSLRDPVFVDACDKNLSSSGHVPVLSCDIGAETDTMVLPKSLVQKYVVVPPKLKLVTLASFILQHSRVGQQKKVLVFVGTQDMVDYYTELLSVIFGTGDEGNQLDDEDMFHFSTSGVELFKLHGNMKQSDRTEVFKTYRKSALGVLLCTDVAARGLDLPEVDWVIQFTGPISVSDYVHRVGRTARGGQSGSSIIFLTPNEVTFIGKLENCQIRLQEEKMETCLNHLLTINPRGKSVEEEATDLQMKFEKLVQENKKMYDLACKAYSSWSRFYASYPRNMRDAFSVKSVHQGHYAKSFALRDAPSAIIKYARTKNLNEKKFPRKRPNERDESKKSGFKFVGRSRISNYSEFDSGLEPMPKKKKKC</sequence>
<dbReference type="CDD" id="cd17949">
    <property type="entry name" value="DEADc_DDX31"/>
    <property type="match status" value="1"/>
</dbReference>
<dbReference type="PROSITE" id="PS51194">
    <property type="entry name" value="HELICASE_CTER"/>
    <property type="match status" value="1"/>
</dbReference>